<sequence>MNRIECCFINRLNGCDELFKSLEKQPDIQVTTLNCIGNCLICAERFHCIVNGVRVVATSEEELRQLIVVNLQKK</sequence>
<dbReference type="EMBL" id="QOUX01000032">
    <property type="protein sequence ID" value="RXJ01825.1"/>
    <property type="molecule type" value="Genomic_DNA"/>
</dbReference>
<dbReference type="OrthoDB" id="2970673at2"/>
<reference evidence="1 2" key="1">
    <citation type="journal article" date="2019" name="Int. J. Syst. Evol. Microbiol.">
        <title>Anaerobacillus alkaliphilus sp. nov., a novel alkaliphilic and moderately halophilic bacterium.</title>
        <authorList>
            <person name="Borsodi A.K."/>
            <person name="Aszalos J.M."/>
            <person name="Bihari P."/>
            <person name="Nagy I."/>
            <person name="Schumann P."/>
            <person name="Sproer C."/>
            <person name="Kovacs A.L."/>
            <person name="Boka K."/>
            <person name="Dobosy P."/>
            <person name="Ovari M."/>
            <person name="Szili-Kovacs T."/>
            <person name="Toth E."/>
        </authorList>
    </citation>
    <scope>NUCLEOTIDE SEQUENCE [LARGE SCALE GENOMIC DNA]</scope>
    <source>
        <strain evidence="1 2">B16-10</strain>
    </source>
</reference>
<organism evidence="1 2">
    <name type="scientific">Anaerobacillus alkaliphilus</name>
    <dbReference type="NCBI Taxonomy" id="1548597"/>
    <lineage>
        <taxon>Bacteria</taxon>
        <taxon>Bacillati</taxon>
        <taxon>Bacillota</taxon>
        <taxon>Bacilli</taxon>
        <taxon>Bacillales</taxon>
        <taxon>Bacillaceae</taxon>
        <taxon>Anaerobacillus</taxon>
    </lineage>
</organism>
<dbReference type="AlphaFoldDB" id="A0A4Q0VV19"/>
<comment type="caution">
    <text evidence="1">The sequence shown here is derived from an EMBL/GenBank/DDBJ whole genome shotgun (WGS) entry which is preliminary data.</text>
</comment>
<accession>A0A4Q0VV19</accession>
<dbReference type="RefSeq" id="WP_129078124.1">
    <property type="nucleotide sequence ID" value="NZ_QOUX01000032.1"/>
</dbReference>
<evidence type="ECO:0000313" key="2">
    <source>
        <dbReference type="Proteomes" id="UP000290649"/>
    </source>
</evidence>
<protein>
    <submittedName>
        <fullName evidence="1">DUF1450 domain-containing protein</fullName>
    </submittedName>
</protein>
<name>A0A4Q0VV19_9BACI</name>
<dbReference type="InterPro" id="IPR009910">
    <property type="entry name" value="DUF1450"/>
</dbReference>
<keyword evidence="2" id="KW-1185">Reference proteome</keyword>
<proteinExistence type="predicted"/>
<evidence type="ECO:0000313" key="1">
    <source>
        <dbReference type="EMBL" id="RXJ01825.1"/>
    </source>
</evidence>
<dbReference type="Proteomes" id="UP000290649">
    <property type="component" value="Unassembled WGS sequence"/>
</dbReference>
<dbReference type="Pfam" id="PF07293">
    <property type="entry name" value="DUF1450"/>
    <property type="match status" value="1"/>
</dbReference>
<gene>
    <name evidence="1" type="ORF">DS745_10140</name>
</gene>